<dbReference type="CDD" id="cd01748">
    <property type="entry name" value="GATase1_IGP_Synthase"/>
    <property type="match status" value="1"/>
</dbReference>
<dbReference type="UniPathway" id="UPA00031">
    <property type="reaction ID" value="UER00010"/>
</dbReference>
<dbReference type="SUPFAM" id="SSF52317">
    <property type="entry name" value="Class I glutamine amidotransferase-like"/>
    <property type="match status" value="1"/>
</dbReference>
<feature type="active site" evidence="12 13">
    <location>
        <position position="187"/>
    </location>
</feature>
<dbReference type="Pfam" id="PF00117">
    <property type="entry name" value="GATase"/>
    <property type="match status" value="1"/>
</dbReference>
<evidence type="ECO:0000256" key="8">
    <source>
        <dbReference type="ARBA" id="ARBA00023102"/>
    </source>
</evidence>
<dbReference type="Gene3D" id="3.40.50.880">
    <property type="match status" value="1"/>
</dbReference>
<dbReference type="GO" id="GO:0004359">
    <property type="term" value="F:glutaminase activity"/>
    <property type="evidence" value="ECO:0007669"/>
    <property type="project" value="UniProtKB-EC"/>
</dbReference>
<keyword evidence="9 12" id="KW-0456">Lyase</keyword>
<dbReference type="PROSITE" id="PS51273">
    <property type="entry name" value="GATASE_TYPE_1"/>
    <property type="match status" value="1"/>
</dbReference>
<comment type="caution">
    <text evidence="15">The sequence shown here is derived from an EMBL/GenBank/DDBJ whole genome shotgun (WGS) entry which is preliminary data.</text>
</comment>
<dbReference type="EC" id="4.3.2.10" evidence="12"/>
<comment type="function">
    <text evidence="12">IGPS catalyzes the conversion of PRFAR and glutamine to IGP, AICAR and glutamate. The HisH subunit catalyzes the hydrolysis of glutamine to glutamate and ammonia as part of the synthesis of IGP and AICAR. The resulting ammonia molecule is channeled to the active site of HisF.</text>
</comment>
<evidence type="ECO:0000256" key="5">
    <source>
        <dbReference type="ARBA" id="ARBA00022605"/>
    </source>
</evidence>
<dbReference type="GO" id="GO:0005737">
    <property type="term" value="C:cytoplasm"/>
    <property type="evidence" value="ECO:0007669"/>
    <property type="project" value="UniProtKB-SubCell"/>
</dbReference>
<dbReference type="EMBL" id="AFGF01000017">
    <property type="protein sequence ID" value="EGO65452.1"/>
    <property type="molecule type" value="Genomic_DNA"/>
</dbReference>
<evidence type="ECO:0000256" key="4">
    <source>
        <dbReference type="ARBA" id="ARBA00022490"/>
    </source>
</evidence>
<evidence type="ECO:0000256" key="10">
    <source>
        <dbReference type="ARBA" id="ARBA00047838"/>
    </source>
</evidence>
<dbReference type="GO" id="GO:0016829">
    <property type="term" value="F:lyase activity"/>
    <property type="evidence" value="ECO:0007669"/>
    <property type="project" value="UniProtKB-KW"/>
</dbReference>
<dbReference type="PANTHER" id="PTHR42701">
    <property type="entry name" value="IMIDAZOLE GLYCEROL PHOSPHATE SYNTHASE SUBUNIT HISH"/>
    <property type="match status" value="1"/>
</dbReference>
<name>F7NEP1_9FIRM</name>
<comment type="catalytic activity">
    <reaction evidence="11 12">
        <text>L-glutamine + H2O = L-glutamate + NH4(+)</text>
        <dbReference type="Rhea" id="RHEA:15889"/>
        <dbReference type="ChEBI" id="CHEBI:15377"/>
        <dbReference type="ChEBI" id="CHEBI:28938"/>
        <dbReference type="ChEBI" id="CHEBI:29985"/>
        <dbReference type="ChEBI" id="CHEBI:58359"/>
        <dbReference type="EC" id="3.5.1.2"/>
    </reaction>
</comment>
<evidence type="ECO:0000313" key="15">
    <source>
        <dbReference type="EMBL" id="EGO65452.1"/>
    </source>
</evidence>
<dbReference type="Proteomes" id="UP000003240">
    <property type="component" value="Unassembled WGS sequence"/>
</dbReference>
<comment type="catalytic activity">
    <reaction evidence="10 12">
        <text>5-[(5-phospho-1-deoxy-D-ribulos-1-ylimino)methylamino]-1-(5-phospho-beta-D-ribosyl)imidazole-4-carboxamide + L-glutamine = D-erythro-1-(imidazol-4-yl)glycerol 3-phosphate + 5-amino-1-(5-phospho-beta-D-ribosyl)imidazole-4-carboxamide + L-glutamate + H(+)</text>
        <dbReference type="Rhea" id="RHEA:24793"/>
        <dbReference type="ChEBI" id="CHEBI:15378"/>
        <dbReference type="ChEBI" id="CHEBI:29985"/>
        <dbReference type="ChEBI" id="CHEBI:58278"/>
        <dbReference type="ChEBI" id="CHEBI:58359"/>
        <dbReference type="ChEBI" id="CHEBI:58475"/>
        <dbReference type="ChEBI" id="CHEBI:58525"/>
        <dbReference type="EC" id="4.3.2.10"/>
    </reaction>
</comment>
<feature type="domain" description="Glutamine amidotransferase" evidence="14">
    <location>
        <begin position="9"/>
        <end position="203"/>
    </location>
</feature>
<evidence type="ECO:0000256" key="1">
    <source>
        <dbReference type="ARBA" id="ARBA00004496"/>
    </source>
</evidence>
<comment type="pathway">
    <text evidence="2 12">Amino-acid biosynthesis; L-histidine biosynthesis; L-histidine from 5-phospho-alpha-D-ribose 1-diphosphate: step 5/9.</text>
</comment>
<dbReference type="HAMAP" id="MF_00278">
    <property type="entry name" value="HisH"/>
    <property type="match status" value="1"/>
</dbReference>
<comment type="subcellular location">
    <subcellularLocation>
        <location evidence="1 12">Cytoplasm</location>
    </subcellularLocation>
</comment>
<dbReference type="InterPro" id="IPR029062">
    <property type="entry name" value="Class_I_gatase-like"/>
</dbReference>
<proteinExistence type="inferred from homology"/>
<keyword evidence="7 12" id="KW-0315">Glutamine amidotransferase</keyword>
<dbReference type="PIRSF" id="PIRSF000495">
    <property type="entry name" value="Amidotransf_hisH"/>
    <property type="match status" value="1"/>
</dbReference>
<evidence type="ECO:0000313" key="16">
    <source>
        <dbReference type="Proteomes" id="UP000003240"/>
    </source>
</evidence>
<dbReference type="GO" id="GO:0000105">
    <property type="term" value="P:L-histidine biosynthetic process"/>
    <property type="evidence" value="ECO:0007669"/>
    <property type="project" value="UniProtKB-UniRule"/>
</dbReference>
<dbReference type="InterPro" id="IPR017926">
    <property type="entry name" value="GATASE"/>
</dbReference>
<dbReference type="eggNOG" id="COG0118">
    <property type="taxonomic scope" value="Bacteria"/>
</dbReference>
<dbReference type="STRING" id="1009370.ALO_02531"/>
<keyword evidence="6 12" id="KW-0378">Hydrolase</keyword>
<keyword evidence="15" id="KW-0328">Glycosyltransferase</keyword>
<evidence type="ECO:0000256" key="13">
    <source>
        <dbReference type="PIRSR" id="PIRSR000495-1"/>
    </source>
</evidence>
<keyword evidence="4 12" id="KW-0963">Cytoplasm</keyword>
<dbReference type="AlphaFoldDB" id="F7NEP1"/>
<dbReference type="EC" id="3.5.1.2" evidence="12"/>
<dbReference type="NCBIfam" id="TIGR01855">
    <property type="entry name" value="IMP_synth_hisH"/>
    <property type="match status" value="1"/>
</dbReference>
<organism evidence="15 16">
    <name type="scientific">Acetonema longum DSM 6540</name>
    <dbReference type="NCBI Taxonomy" id="1009370"/>
    <lineage>
        <taxon>Bacteria</taxon>
        <taxon>Bacillati</taxon>
        <taxon>Bacillota</taxon>
        <taxon>Negativicutes</taxon>
        <taxon>Acetonemataceae</taxon>
        <taxon>Acetonema</taxon>
    </lineage>
</organism>
<evidence type="ECO:0000256" key="2">
    <source>
        <dbReference type="ARBA" id="ARBA00005091"/>
    </source>
</evidence>
<feature type="active site" evidence="12 13">
    <location>
        <position position="189"/>
    </location>
</feature>
<evidence type="ECO:0000256" key="7">
    <source>
        <dbReference type="ARBA" id="ARBA00022962"/>
    </source>
</evidence>
<evidence type="ECO:0000256" key="11">
    <source>
        <dbReference type="ARBA" id="ARBA00049534"/>
    </source>
</evidence>
<keyword evidence="5 12" id="KW-0028">Amino-acid biosynthesis</keyword>
<protein>
    <recommendedName>
        <fullName evidence="12">Imidazole glycerol phosphate synthase subunit HisH</fullName>
        <ecNumber evidence="12">4.3.2.10</ecNumber>
    </recommendedName>
    <alternativeName>
        <fullName evidence="12">IGP synthase glutaminase subunit</fullName>
        <ecNumber evidence="12">3.5.1.2</ecNumber>
    </alternativeName>
    <alternativeName>
        <fullName evidence="12">IGP synthase subunit HisH</fullName>
    </alternativeName>
    <alternativeName>
        <fullName evidence="12">ImGP synthase subunit HisH</fullName>
        <shortName evidence="12">IGPS subunit HisH</shortName>
    </alternativeName>
</protein>
<evidence type="ECO:0000256" key="6">
    <source>
        <dbReference type="ARBA" id="ARBA00022801"/>
    </source>
</evidence>
<sequence>MNSKADIAIIDYGMGNLGSVAKAFTGLGVRAEVTGSPNAILQAGKVVLPGVGAFGDCMANLGRFGLIDTIRRVIDRGTPFLGICLGLQMLFEGSEEDPGIPGLGIFPGLVKNIEAPGLKVPHMGWNSLSLSSGSPLFVGLGESPCVYFVHSYHAVPADPSIITAAAVYGGTVTAAVGKDTIQAVQFHPEKSSATGLKILKNFIDNI</sequence>
<keyword evidence="16" id="KW-1185">Reference proteome</keyword>
<keyword evidence="15" id="KW-0808">Transferase</keyword>
<comment type="subunit">
    <text evidence="3 12">Heterodimer of HisH and HisF.</text>
</comment>
<evidence type="ECO:0000256" key="12">
    <source>
        <dbReference type="HAMAP-Rule" id="MF_00278"/>
    </source>
</evidence>
<dbReference type="InterPro" id="IPR010139">
    <property type="entry name" value="Imidazole-glycPsynth_HisH"/>
</dbReference>
<evidence type="ECO:0000256" key="9">
    <source>
        <dbReference type="ARBA" id="ARBA00023239"/>
    </source>
</evidence>
<dbReference type="PANTHER" id="PTHR42701:SF1">
    <property type="entry name" value="IMIDAZOLE GLYCEROL PHOSPHATE SYNTHASE SUBUNIT HISH"/>
    <property type="match status" value="1"/>
</dbReference>
<feature type="active site" description="Nucleophile" evidence="12 13">
    <location>
        <position position="84"/>
    </location>
</feature>
<gene>
    <name evidence="12 15" type="primary">hisH</name>
    <name evidence="15" type="ORF">ALO_02531</name>
</gene>
<dbReference type="FunFam" id="3.40.50.880:FF:000009">
    <property type="entry name" value="Imidazole glycerol phosphate synthase subunit HisH"/>
    <property type="match status" value="1"/>
</dbReference>
<dbReference type="RefSeq" id="WP_004092492.1">
    <property type="nucleotide sequence ID" value="NZ_AFGF01000017.1"/>
</dbReference>
<accession>F7NEP1</accession>
<evidence type="ECO:0000259" key="14">
    <source>
        <dbReference type="Pfam" id="PF00117"/>
    </source>
</evidence>
<evidence type="ECO:0000256" key="3">
    <source>
        <dbReference type="ARBA" id="ARBA00011152"/>
    </source>
</evidence>
<dbReference type="OrthoDB" id="9807137at2"/>
<dbReference type="GO" id="GO:0000107">
    <property type="term" value="F:imidazoleglycerol-phosphate synthase activity"/>
    <property type="evidence" value="ECO:0007669"/>
    <property type="project" value="UniProtKB-UniRule"/>
</dbReference>
<reference evidence="15 16" key="1">
    <citation type="journal article" date="2011" name="EMBO J.">
        <title>Structural diversity of bacterial flagellar motors.</title>
        <authorList>
            <person name="Chen S."/>
            <person name="Beeby M."/>
            <person name="Murphy G.E."/>
            <person name="Leadbetter J.R."/>
            <person name="Hendrixson D.R."/>
            <person name="Briegel A."/>
            <person name="Li Z."/>
            <person name="Shi J."/>
            <person name="Tocheva E.I."/>
            <person name="Muller A."/>
            <person name="Dobro M.J."/>
            <person name="Jensen G.J."/>
        </authorList>
    </citation>
    <scope>NUCLEOTIDE SEQUENCE [LARGE SCALE GENOMIC DNA]</scope>
    <source>
        <strain evidence="15 16">DSM 6540</strain>
    </source>
</reference>
<keyword evidence="8 12" id="KW-0368">Histidine biosynthesis</keyword>